<proteinExistence type="predicted"/>
<sequence>MPTPVTTARQCLTEEAGHALDEAVNVARRRGHGQTTSLHAVSALLSLPSSPLRDACARARNSAYSSRLQFKALELCLGVSLDRVPTSQLSDDSPPVSNSLMAAIKRSQANQRRQPENFNLYHQIQQQQQQSSSSISCIKVELQNLILSILDDPVVSRVFGEAGFRSSEIKLAIVRPLPQVFKFSSSRFKGPPLFLCNLLSSEDPDSLYSGPGRRGVFSFPFSGGLFLNNNSNNDNGDANCRRIGEVLARNKGRNPLLVGLSAYHTLASFSEMVEKRKENVLPVELCGLSVICVESDVNKFITSENFDKKCVDLRFEELGQFVEKSLGPGLLANFGDLKAFVSNDDHNNGMDDAVSYVIEKLTKLLQLYGGRVWLIGAASYENYSKFVGRFPSTEKDWDLQLLPITSLRTPSVAESYPRSSLMESFVPFGGFFSTPSDLNVPLNRSCQYLPRCHLCNEKCEQEILSVSKGGFIGSVADQHQSSLPSWMEMAEIGTNKGLDAKLTWHPSGLIGNRIYAPTCLGLQHLQSDCRILILNPTSLLGTVNLTRLYAFGVKFWTRPVQTRDDGMVLSTRVAGLQRKWDGICQRLHHTQPPGSNTHPPQFPAVAGFQLVEDEKEDAENLSSKVTSALPNGNRCVKVNSYIPSDLQKTSRKQLGFSLPVVSEARSDSILSKQWEKPSKEEDPGSSGLRSPYSFSNSCTVDGSQASPTSVTSVATDLGLRISSIGNELKKTVNQNHMELPQDLSGSFSANVDLVHGSISDHRARSSSSSSPVFGGQFDPSNAKMLFRAVFERVGWQDEAIRIISQTIAHCRARNEKRQGASLRGDIWFSFCGPDRCGKKKIASALAEIIYGSRENFISADLSSQDGMVHAHMVFDRPEMSGYTVKFRGKTVVDFVAGELCKKPLSIVFLENIDKADVQAQKSLSHAIQTGKFADSHGREVGISNAIFVTTSTLTEDKVSSSSNDFSTYSEERILKAEDWPMKILIERVLDEKMGQIITPITVKKDIPSSIFLNKRKLVGANQNLDRQEITEMVKRAHKMSARNLDLNLPAGENDLLDTDDGNSDNDPESDNSKAWLQGFLEQVDARVFFKPFDFDALAERILNEVNGCFHKIVGWECLLDIDPKVMEQLLAATYLSDQNRVVEDWVEQVLGWGFVEVLRRHSLNANSIVKLVACKSLFLEGRMPGVYLPAKIIIN</sequence>
<name>A0ACC4BLW7_POPAL</name>
<evidence type="ECO:0000313" key="2">
    <source>
        <dbReference type="Proteomes" id="UP000309997"/>
    </source>
</evidence>
<organism evidence="1 2">
    <name type="scientific">Populus alba</name>
    <name type="common">White poplar</name>
    <dbReference type="NCBI Taxonomy" id="43335"/>
    <lineage>
        <taxon>Eukaryota</taxon>
        <taxon>Viridiplantae</taxon>
        <taxon>Streptophyta</taxon>
        <taxon>Embryophyta</taxon>
        <taxon>Tracheophyta</taxon>
        <taxon>Spermatophyta</taxon>
        <taxon>Magnoliopsida</taxon>
        <taxon>eudicotyledons</taxon>
        <taxon>Gunneridae</taxon>
        <taxon>Pentapetalae</taxon>
        <taxon>rosids</taxon>
        <taxon>fabids</taxon>
        <taxon>Malpighiales</taxon>
        <taxon>Salicaceae</taxon>
        <taxon>Saliceae</taxon>
        <taxon>Populus</taxon>
    </lineage>
</organism>
<keyword evidence="2" id="KW-1185">Reference proteome</keyword>
<dbReference type="Proteomes" id="UP000309997">
    <property type="component" value="Unassembled WGS sequence"/>
</dbReference>
<evidence type="ECO:0000313" key="1">
    <source>
        <dbReference type="EMBL" id="KAL3579018.1"/>
    </source>
</evidence>
<comment type="caution">
    <text evidence="1">The sequence shown here is derived from an EMBL/GenBank/DDBJ whole genome shotgun (WGS) entry which is preliminary data.</text>
</comment>
<reference evidence="1 2" key="1">
    <citation type="journal article" date="2024" name="Plant Biotechnol. J.">
        <title>Genome and CRISPR/Cas9 system of a widespread forest tree (Populus alba) in the world.</title>
        <authorList>
            <person name="Liu Y.J."/>
            <person name="Jiang P.F."/>
            <person name="Han X.M."/>
            <person name="Li X.Y."/>
            <person name="Wang H.M."/>
            <person name="Wang Y.J."/>
            <person name="Wang X.X."/>
            <person name="Zeng Q.Y."/>
        </authorList>
    </citation>
    <scope>NUCLEOTIDE SEQUENCE [LARGE SCALE GENOMIC DNA]</scope>
    <source>
        <strain evidence="2">cv. PAL-ZL1</strain>
    </source>
</reference>
<protein>
    <submittedName>
        <fullName evidence="1">Uncharacterized protein</fullName>
    </submittedName>
</protein>
<gene>
    <name evidence="1" type="ORF">D5086_020522</name>
</gene>
<dbReference type="EMBL" id="RCHU02000010">
    <property type="protein sequence ID" value="KAL3579018.1"/>
    <property type="molecule type" value="Genomic_DNA"/>
</dbReference>
<accession>A0ACC4BLW7</accession>